<dbReference type="Proteomes" id="UP001497497">
    <property type="component" value="Unassembled WGS sequence"/>
</dbReference>
<evidence type="ECO:0000313" key="2">
    <source>
        <dbReference type="EMBL" id="CAL1541629.1"/>
    </source>
</evidence>
<keyword evidence="3" id="KW-1185">Reference proteome</keyword>
<sequence length="666" mass="72421">MIGPDANGQTYLIVPNSESSVSVSDGGSSLSLAARSTTMKPVSVSQAGLSFSSQQITSCSNGPRLIQTTTSSSSALLSELSQLASAGQKMGNQPLIQHNSFSSAFHKCSSKLHLKSPTVLESSSKMLENVCVNSEVNAQKTATSTVGQGPEMSPNLTRKALETHSASKNHPVRKRKSGADDHGSNKKSNRCKEKEVDDDVFIINIDDEDPQHQNPKIDITSTRPQSESADSTVPSWYCEKKAVHSAQDQETKLLGKPLLTDTEALLEMIPNLKSRSMTVKETVRALNSLRAKISGRDQALCKSVFLDPPSQHKPAQQDGDSSNQVSAQTSHLVNSKTGDVQLCKRTGGRFVSLNLESLESDALLDIEQALDRRLFGDSPVGFTGFSDHKTSIGTAAKTAKALAPSNQSKQPLLSQQRSEHGSVTLSAKYPHHNATLDETKQNKVYSDVSQSGDTPKENMDKQNSFLFEEVQESATSNISNHRKSISENKSDFFADALSQSGVRQGDSGFERKISQRDSNFQADFLDFLQFGSPNLCKESNGSNSSTDKGKASDHPTLAQWLARTVTDKPDNDQRYSSPALPSYYDNLPPVQMASQANMSSENELPGDIVDFITESMSSRKHYPNSMVFHNSPSSLLADLIKKDKQDSKEIQNSTVWRSISVPNTPA</sequence>
<feature type="non-terminal residue" evidence="2">
    <location>
        <position position="666"/>
    </location>
</feature>
<reference evidence="2 3" key="1">
    <citation type="submission" date="2024-04" db="EMBL/GenBank/DDBJ databases">
        <authorList>
            <consortium name="Genoscope - CEA"/>
            <person name="William W."/>
        </authorList>
    </citation>
    <scope>NUCLEOTIDE SEQUENCE [LARGE SCALE GENOMIC DNA]</scope>
</reference>
<accession>A0AAV2I4I6</accession>
<evidence type="ECO:0000256" key="1">
    <source>
        <dbReference type="SAM" id="MobiDB-lite"/>
    </source>
</evidence>
<dbReference type="EMBL" id="CAXITT010000444">
    <property type="protein sequence ID" value="CAL1541629.1"/>
    <property type="molecule type" value="Genomic_DNA"/>
</dbReference>
<feature type="region of interest" description="Disordered" evidence="1">
    <location>
        <begin position="306"/>
        <end position="331"/>
    </location>
</feature>
<name>A0AAV2I4I6_LYMST</name>
<evidence type="ECO:0000313" key="3">
    <source>
        <dbReference type="Proteomes" id="UP001497497"/>
    </source>
</evidence>
<feature type="compositionally biased region" description="Polar residues" evidence="1">
    <location>
        <begin position="318"/>
        <end position="331"/>
    </location>
</feature>
<proteinExistence type="predicted"/>
<dbReference type="AlphaFoldDB" id="A0AAV2I4I6"/>
<feature type="compositionally biased region" description="Basic and acidic residues" evidence="1">
    <location>
        <begin position="177"/>
        <end position="193"/>
    </location>
</feature>
<feature type="region of interest" description="Disordered" evidence="1">
    <location>
        <begin position="163"/>
        <end position="193"/>
    </location>
</feature>
<feature type="region of interest" description="Disordered" evidence="1">
    <location>
        <begin position="205"/>
        <end position="232"/>
    </location>
</feature>
<organism evidence="2 3">
    <name type="scientific">Lymnaea stagnalis</name>
    <name type="common">Great pond snail</name>
    <name type="synonym">Helix stagnalis</name>
    <dbReference type="NCBI Taxonomy" id="6523"/>
    <lineage>
        <taxon>Eukaryota</taxon>
        <taxon>Metazoa</taxon>
        <taxon>Spiralia</taxon>
        <taxon>Lophotrochozoa</taxon>
        <taxon>Mollusca</taxon>
        <taxon>Gastropoda</taxon>
        <taxon>Heterobranchia</taxon>
        <taxon>Euthyneura</taxon>
        <taxon>Panpulmonata</taxon>
        <taxon>Hygrophila</taxon>
        <taxon>Lymnaeoidea</taxon>
        <taxon>Lymnaeidae</taxon>
        <taxon>Lymnaea</taxon>
    </lineage>
</organism>
<protein>
    <submittedName>
        <fullName evidence="2">Uncharacterized protein</fullName>
    </submittedName>
</protein>
<comment type="caution">
    <text evidence="2">The sequence shown here is derived from an EMBL/GenBank/DDBJ whole genome shotgun (WGS) entry which is preliminary data.</text>
</comment>
<feature type="compositionally biased region" description="Polar residues" evidence="1">
    <location>
        <begin position="219"/>
        <end position="232"/>
    </location>
</feature>
<gene>
    <name evidence="2" type="ORF">GSLYS_00015235001</name>
</gene>